<reference evidence="2 3" key="1">
    <citation type="submission" date="2019-02" db="EMBL/GenBank/DDBJ databases">
        <title>Deep-cultivation of Planctomycetes and their phenomic and genomic characterization uncovers novel biology.</title>
        <authorList>
            <person name="Wiegand S."/>
            <person name="Jogler M."/>
            <person name="Boedeker C."/>
            <person name="Pinto D."/>
            <person name="Vollmers J."/>
            <person name="Rivas-Marin E."/>
            <person name="Kohn T."/>
            <person name="Peeters S.H."/>
            <person name="Heuer A."/>
            <person name="Rast P."/>
            <person name="Oberbeckmann S."/>
            <person name="Bunk B."/>
            <person name="Jeske O."/>
            <person name="Meyerdierks A."/>
            <person name="Storesund J.E."/>
            <person name="Kallscheuer N."/>
            <person name="Luecker S."/>
            <person name="Lage O.M."/>
            <person name="Pohl T."/>
            <person name="Merkel B.J."/>
            <person name="Hornburger P."/>
            <person name="Mueller R.-W."/>
            <person name="Bruemmer F."/>
            <person name="Labrenz M."/>
            <person name="Spormann A.M."/>
            <person name="Op den Camp H."/>
            <person name="Overmann J."/>
            <person name="Amann R."/>
            <person name="Jetten M.S.M."/>
            <person name="Mascher T."/>
            <person name="Medema M.H."/>
            <person name="Devos D.P."/>
            <person name="Kaster A.-K."/>
            <person name="Ovreas L."/>
            <person name="Rohde M."/>
            <person name="Galperin M.Y."/>
            <person name="Jogler C."/>
        </authorList>
    </citation>
    <scope>NUCLEOTIDE SEQUENCE [LARGE SCALE GENOMIC DNA]</scope>
    <source>
        <strain evidence="2 3">Pan44</strain>
    </source>
</reference>
<accession>A0A517SGV2</accession>
<name>A0A517SGV2_9PLAN</name>
<dbReference type="KEGG" id="ccos:Pan44_34020"/>
<evidence type="ECO:0000313" key="2">
    <source>
        <dbReference type="EMBL" id="QDT55359.1"/>
    </source>
</evidence>
<feature type="region of interest" description="Disordered" evidence="1">
    <location>
        <begin position="173"/>
        <end position="192"/>
    </location>
</feature>
<dbReference type="EMBL" id="CP036271">
    <property type="protein sequence ID" value="QDT55359.1"/>
    <property type="molecule type" value="Genomic_DNA"/>
</dbReference>
<feature type="compositionally biased region" description="Pro residues" evidence="1">
    <location>
        <begin position="183"/>
        <end position="192"/>
    </location>
</feature>
<protein>
    <submittedName>
        <fullName evidence="2">Uncharacterized protein</fullName>
    </submittedName>
</protein>
<evidence type="ECO:0000313" key="3">
    <source>
        <dbReference type="Proteomes" id="UP000315700"/>
    </source>
</evidence>
<keyword evidence="3" id="KW-1185">Reference proteome</keyword>
<organism evidence="2 3">
    <name type="scientific">Caulifigura coniformis</name>
    <dbReference type="NCBI Taxonomy" id="2527983"/>
    <lineage>
        <taxon>Bacteria</taxon>
        <taxon>Pseudomonadati</taxon>
        <taxon>Planctomycetota</taxon>
        <taxon>Planctomycetia</taxon>
        <taxon>Planctomycetales</taxon>
        <taxon>Planctomycetaceae</taxon>
        <taxon>Caulifigura</taxon>
    </lineage>
</organism>
<dbReference type="AlphaFoldDB" id="A0A517SGV2"/>
<dbReference type="Proteomes" id="UP000315700">
    <property type="component" value="Chromosome"/>
</dbReference>
<feature type="compositionally biased region" description="Low complexity" evidence="1">
    <location>
        <begin position="173"/>
        <end position="182"/>
    </location>
</feature>
<evidence type="ECO:0000256" key="1">
    <source>
        <dbReference type="SAM" id="MobiDB-lite"/>
    </source>
</evidence>
<sequence>MPLLSSFDVSGCARHPGMFGQSGERSFQAANLWSPDLWEFRLLSRLCARARWARRGGAGRRGPSEVRTFQLNGDASMARKLIVLTSVVALILAASSDAEAGRRRRRCCGNNYGSCCPVSSCAAPCGPSCGAPCGGYGAAYAPSCGAPCGACGSGCSACDAGYGGAPMGSTYSAPAPAPASDAPEPPPEPAPK</sequence>
<proteinExistence type="predicted"/>
<gene>
    <name evidence="2" type="ORF">Pan44_34020</name>
</gene>
<dbReference type="InParanoid" id="A0A517SGV2"/>